<keyword evidence="9" id="KW-1185">Reference proteome</keyword>
<evidence type="ECO:0000256" key="6">
    <source>
        <dbReference type="SAM" id="MobiDB-lite"/>
    </source>
</evidence>
<keyword evidence="3 7" id="KW-0812">Transmembrane</keyword>
<feature type="transmembrane region" description="Helical" evidence="7">
    <location>
        <begin position="278"/>
        <end position="298"/>
    </location>
</feature>
<dbReference type="InterPro" id="IPR011701">
    <property type="entry name" value="MFS"/>
</dbReference>
<keyword evidence="4 7" id="KW-1133">Transmembrane helix</keyword>
<dbReference type="Pfam" id="PF07690">
    <property type="entry name" value="MFS_1"/>
    <property type="match status" value="1"/>
</dbReference>
<proteinExistence type="predicted"/>
<protein>
    <submittedName>
        <fullName evidence="8">MFS family permease</fullName>
    </submittedName>
</protein>
<evidence type="ECO:0000256" key="7">
    <source>
        <dbReference type="SAM" id="Phobius"/>
    </source>
</evidence>
<evidence type="ECO:0000256" key="4">
    <source>
        <dbReference type="ARBA" id="ARBA00022989"/>
    </source>
</evidence>
<evidence type="ECO:0000313" key="9">
    <source>
        <dbReference type="Proteomes" id="UP000572051"/>
    </source>
</evidence>
<feature type="region of interest" description="Disordered" evidence="6">
    <location>
        <begin position="1"/>
        <end position="26"/>
    </location>
</feature>
<feature type="transmembrane region" description="Helical" evidence="7">
    <location>
        <begin position="333"/>
        <end position="359"/>
    </location>
</feature>
<dbReference type="Proteomes" id="UP000572051">
    <property type="component" value="Unassembled WGS sequence"/>
</dbReference>
<sequence length="435" mass="45663">MAEPRLDHTPEDEDRSPSSEAPDDSWRSSYRQVMAIGEFRSLWLAHALSTIGSNLLNIAAVTLVFQQTDSPLAAGFTLALTFLPPLIAGPLLSGVADIFPRRRVMVVCDLLRASLIFAIGIPGVPLWAIWALLFCSVLPTLPFAAARAALLTEIVQGERYVAGLAIFQLTAQVGTLAGLAAGGYIAAMLGVNMAFMANGAVIVLAALIVLFGVRSRPSPRAEASERPRLPVMIRDGSKLVFGDHRLRTLALLAWLAGLYMIPYGLASPLSEQVGGGPTSAGLIMAGPFIGAFFGGFVLTRLIPPPTRIRMLGPLAVLASLPLLLWLFDPPLWLMIVALAVSGACSSYQIVANAAFVLCVPKEGRGLAFGLVAAGLQTAQGLGFLLAGLLAESFNPNAVVVCAGAVGIVLAAGLALPWARLAGHTVELMNQTEKAS</sequence>
<dbReference type="EMBL" id="JACCFS010000001">
    <property type="protein sequence ID" value="NYJ34752.1"/>
    <property type="molecule type" value="Genomic_DNA"/>
</dbReference>
<dbReference type="Gene3D" id="1.20.1250.20">
    <property type="entry name" value="MFS general substrate transporter like domains"/>
    <property type="match status" value="1"/>
</dbReference>
<gene>
    <name evidence="8" type="ORF">HNR10_002633</name>
</gene>
<dbReference type="RefSeq" id="WP_179823530.1">
    <property type="nucleotide sequence ID" value="NZ_JACCFS010000001.1"/>
</dbReference>
<dbReference type="CDD" id="cd06173">
    <property type="entry name" value="MFS_MefA_like"/>
    <property type="match status" value="1"/>
</dbReference>
<dbReference type="PANTHER" id="PTHR23513">
    <property type="entry name" value="INTEGRAL MEMBRANE EFFLUX PROTEIN-RELATED"/>
    <property type="match status" value="1"/>
</dbReference>
<dbReference type="GO" id="GO:0005886">
    <property type="term" value="C:plasma membrane"/>
    <property type="evidence" value="ECO:0007669"/>
    <property type="project" value="UniProtKB-SubCell"/>
</dbReference>
<dbReference type="SUPFAM" id="SSF103473">
    <property type="entry name" value="MFS general substrate transporter"/>
    <property type="match status" value="1"/>
</dbReference>
<evidence type="ECO:0000313" key="8">
    <source>
        <dbReference type="EMBL" id="NYJ34752.1"/>
    </source>
</evidence>
<keyword evidence="2" id="KW-1003">Cell membrane</keyword>
<comment type="caution">
    <text evidence="8">The sequence shown here is derived from an EMBL/GenBank/DDBJ whole genome shotgun (WGS) entry which is preliminary data.</text>
</comment>
<organism evidence="8 9">
    <name type="scientific">Nocardiopsis aegyptia</name>
    <dbReference type="NCBI Taxonomy" id="220378"/>
    <lineage>
        <taxon>Bacteria</taxon>
        <taxon>Bacillati</taxon>
        <taxon>Actinomycetota</taxon>
        <taxon>Actinomycetes</taxon>
        <taxon>Streptosporangiales</taxon>
        <taxon>Nocardiopsidaceae</taxon>
        <taxon>Nocardiopsis</taxon>
    </lineage>
</organism>
<evidence type="ECO:0000256" key="3">
    <source>
        <dbReference type="ARBA" id="ARBA00022692"/>
    </source>
</evidence>
<feature type="transmembrane region" description="Helical" evidence="7">
    <location>
        <begin position="310"/>
        <end position="327"/>
    </location>
</feature>
<reference evidence="8 9" key="1">
    <citation type="submission" date="2020-07" db="EMBL/GenBank/DDBJ databases">
        <title>Sequencing the genomes of 1000 actinobacteria strains.</title>
        <authorList>
            <person name="Klenk H.-P."/>
        </authorList>
    </citation>
    <scope>NUCLEOTIDE SEQUENCE [LARGE SCALE GENOMIC DNA]</scope>
    <source>
        <strain evidence="8 9">DSM 44442</strain>
    </source>
</reference>
<accession>A0A7Z0EMR4</accession>
<feature type="transmembrane region" description="Helical" evidence="7">
    <location>
        <begin position="193"/>
        <end position="213"/>
    </location>
</feature>
<comment type="subcellular location">
    <subcellularLocation>
        <location evidence="1">Cell membrane</location>
        <topology evidence="1">Multi-pass membrane protein</topology>
    </subcellularLocation>
</comment>
<feature type="transmembrane region" description="Helical" evidence="7">
    <location>
        <begin position="366"/>
        <end position="390"/>
    </location>
</feature>
<dbReference type="AlphaFoldDB" id="A0A7Z0EMR4"/>
<name>A0A7Z0EMR4_9ACTN</name>
<feature type="transmembrane region" description="Helical" evidence="7">
    <location>
        <begin position="104"/>
        <end position="121"/>
    </location>
</feature>
<feature type="transmembrane region" description="Helical" evidence="7">
    <location>
        <begin position="162"/>
        <end position="187"/>
    </location>
</feature>
<feature type="transmembrane region" description="Helical" evidence="7">
    <location>
        <begin position="248"/>
        <end position="266"/>
    </location>
</feature>
<evidence type="ECO:0000256" key="2">
    <source>
        <dbReference type="ARBA" id="ARBA00022475"/>
    </source>
</evidence>
<dbReference type="GO" id="GO:0022857">
    <property type="term" value="F:transmembrane transporter activity"/>
    <property type="evidence" value="ECO:0007669"/>
    <property type="project" value="InterPro"/>
</dbReference>
<feature type="transmembrane region" description="Helical" evidence="7">
    <location>
        <begin position="71"/>
        <end position="92"/>
    </location>
</feature>
<feature type="transmembrane region" description="Helical" evidence="7">
    <location>
        <begin position="127"/>
        <end position="150"/>
    </location>
</feature>
<evidence type="ECO:0000256" key="5">
    <source>
        <dbReference type="ARBA" id="ARBA00023136"/>
    </source>
</evidence>
<feature type="transmembrane region" description="Helical" evidence="7">
    <location>
        <begin position="41"/>
        <end position="65"/>
    </location>
</feature>
<evidence type="ECO:0000256" key="1">
    <source>
        <dbReference type="ARBA" id="ARBA00004651"/>
    </source>
</evidence>
<dbReference type="PANTHER" id="PTHR23513:SF11">
    <property type="entry name" value="STAPHYLOFERRIN A TRANSPORTER"/>
    <property type="match status" value="1"/>
</dbReference>
<feature type="transmembrane region" description="Helical" evidence="7">
    <location>
        <begin position="396"/>
        <end position="418"/>
    </location>
</feature>
<dbReference type="InterPro" id="IPR036259">
    <property type="entry name" value="MFS_trans_sf"/>
</dbReference>
<keyword evidence="5 7" id="KW-0472">Membrane</keyword>